<organism evidence="1 2">
    <name type="scientific">Wenzhouxiangella marina</name>
    <dbReference type="NCBI Taxonomy" id="1579979"/>
    <lineage>
        <taxon>Bacteria</taxon>
        <taxon>Pseudomonadati</taxon>
        <taxon>Pseudomonadota</taxon>
        <taxon>Gammaproteobacteria</taxon>
        <taxon>Chromatiales</taxon>
        <taxon>Wenzhouxiangellaceae</taxon>
        <taxon>Wenzhouxiangella</taxon>
    </lineage>
</organism>
<keyword evidence="2" id="KW-1185">Reference proteome</keyword>
<dbReference type="STRING" id="1579979.WM2015_1898"/>
<reference evidence="1 2" key="1">
    <citation type="submission" date="2015-07" db="EMBL/GenBank/DDBJ databases">
        <authorList>
            <person name="Noorani M."/>
        </authorList>
    </citation>
    <scope>NUCLEOTIDE SEQUENCE [LARGE SCALE GENOMIC DNA]</scope>
    <source>
        <strain evidence="1 2">KCTC 42284</strain>
    </source>
</reference>
<dbReference type="EMBL" id="CP012154">
    <property type="protein sequence ID" value="AKS42264.1"/>
    <property type="molecule type" value="Genomic_DNA"/>
</dbReference>
<sequence>MVYGIRQRQIHHPSIAGRRRQIQAWSVGRVGPTYAIAPVESDEAAVTAIAVGRGHVPDGPCQSHLRHNGTPAAHEPTHRALLS</sequence>
<name>A0A0K0XX43_9GAMM</name>
<dbReference type="Proteomes" id="UP000066624">
    <property type="component" value="Chromosome"/>
</dbReference>
<dbReference type="AlphaFoldDB" id="A0A0K0XX43"/>
<proteinExistence type="predicted"/>
<evidence type="ECO:0000313" key="2">
    <source>
        <dbReference type="Proteomes" id="UP000066624"/>
    </source>
</evidence>
<dbReference type="KEGG" id="wma:WM2015_1898"/>
<accession>A0A0K0XX43</accession>
<gene>
    <name evidence="1" type="ORF">WM2015_1898</name>
</gene>
<evidence type="ECO:0000313" key="1">
    <source>
        <dbReference type="EMBL" id="AKS42264.1"/>
    </source>
</evidence>
<protein>
    <submittedName>
        <fullName evidence="1">Uncharacterized protein</fullName>
    </submittedName>
</protein>